<dbReference type="InterPro" id="IPR050364">
    <property type="entry name" value="Cytochrome_P450_fung"/>
</dbReference>
<gene>
    <name evidence="9" type="ORF">B0I35DRAFT_446531</name>
</gene>
<comment type="similarity">
    <text evidence="2 8">Belongs to the cytochrome P450 family.</text>
</comment>
<evidence type="ECO:0000313" key="9">
    <source>
        <dbReference type="EMBL" id="KAH7303514.1"/>
    </source>
</evidence>
<evidence type="ECO:0000256" key="1">
    <source>
        <dbReference type="ARBA" id="ARBA00004685"/>
    </source>
</evidence>
<evidence type="ECO:0000256" key="4">
    <source>
        <dbReference type="ARBA" id="ARBA00023002"/>
    </source>
</evidence>
<comment type="caution">
    <text evidence="9">The sequence shown here is derived from an EMBL/GenBank/DDBJ whole genome shotgun (WGS) entry which is preliminary data.</text>
</comment>
<evidence type="ECO:0000256" key="3">
    <source>
        <dbReference type="ARBA" id="ARBA00022723"/>
    </source>
</evidence>
<dbReference type="GO" id="GO:0016705">
    <property type="term" value="F:oxidoreductase activity, acting on paired donors, with incorporation or reduction of molecular oxygen"/>
    <property type="evidence" value="ECO:0007669"/>
    <property type="project" value="InterPro"/>
</dbReference>
<dbReference type="Pfam" id="PF00067">
    <property type="entry name" value="p450"/>
    <property type="match status" value="1"/>
</dbReference>
<proteinExistence type="inferred from homology"/>
<evidence type="ECO:0000256" key="7">
    <source>
        <dbReference type="PIRSR" id="PIRSR602401-1"/>
    </source>
</evidence>
<dbReference type="AlphaFoldDB" id="A0A8K0WIU1"/>
<name>A0A8K0WIU1_9HYPO</name>
<dbReference type="GO" id="GO:0004497">
    <property type="term" value="F:monooxygenase activity"/>
    <property type="evidence" value="ECO:0007669"/>
    <property type="project" value="UniProtKB-KW"/>
</dbReference>
<feature type="binding site" description="axial binding residue" evidence="7">
    <location>
        <position position="459"/>
    </location>
    <ligand>
        <name>heme</name>
        <dbReference type="ChEBI" id="CHEBI:30413"/>
    </ligand>
    <ligandPart>
        <name>Fe</name>
        <dbReference type="ChEBI" id="CHEBI:18248"/>
    </ligandPart>
</feature>
<accession>A0A8K0WIU1</accession>
<evidence type="ECO:0000256" key="8">
    <source>
        <dbReference type="RuleBase" id="RU000461"/>
    </source>
</evidence>
<comment type="cofactor">
    <cofactor evidence="7">
        <name>heme</name>
        <dbReference type="ChEBI" id="CHEBI:30413"/>
    </cofactor>
</comment>
<keyword evidence="5 7" id="KW-0408">Iron</keyword>
<keyword evidence="10" id="KW-1185">Reference proteome</keyword>
<evidence type="ECO:0000313" key="10">
    <source>
        <dbReference type="Proteomes" id="UP000813444"/>
    </source>
</evidence>
<dbReference type="PANTHER" id="PTHR46300:SF2">
    <property type="entry name" value="CYTOCHROME P450 MONOOXYGENASE ALNH-RELATED"/>
    <property type="match status" value="1"/>
</dbReference>
<sequence length="538" mass="60188">MFTSSTWMGAALVASVCIAIGKVAQYLLSTLRPKLYPPGPPIRIGFGNLHQVPLNLSFLQFQKWASTYGEIMGLKMGPANVVVLSHPRPVHELFSKRGAIYSGRRFGYIAVEHVFKEHGDKHILNLQPGPFLRKWRKTSVRYFGSAVEKATVPMQEATAASLARKLLQTTPEESLDHIKYWAIATPLLAITGQSLEKRGVAFMHRLYAAQGDWLRMLDPGTTPPVDVIPILRLVPERFAHWKTLAKGVHKYMMDEYPVTLRASKELRAAAIGDGASGKYQGVVAKLLEENEPGKKPDYRMSDDEMAWTGGALLDAAVDTTYSSAMSSVLFMAAYPDIQDKCFAELRRLDLEKPPTTDDIDALPYLRAFLLEIRRFRPAAPLGLPHTLEADDVFEGYMIPKGTVVLTNIYAMHHDPAAYDRPNEFIPERYIDHPLGLKSDDENFPGRQATYAFGYGRRMCPGSEFAHTSALLALAKMLWAYKIVAQEPLDTSFETGYHHGLVPSPNPFKVSFELRDETKREAVIRDQETWASVLSSMGM</sequence>
<dbReference type="InterPro" id="IPR001128">
    <property type="entry name" value="Cyt_P450"/>
</dbReference>
<dbReference type="Proteomes" id="UP000813444">
    <property type="component" value="Unassembled WGS sequence"/>
</dbReference>
<dbReference type="GO" id="GO:0005506">
    <property type="term" value="F:iron ion binding"/>
    <property type="evidence" value="ECO:0007669"/>
    <property type="project" value="InterPro"/>
</dbReference>
<evidence type="ECO:0000256" key="2">
    <source>
        <dbReference type="ARBA" id="ARBA00010617"/>
    </source>
</evidence>
<dbReference type="SUPFAM" id="SSF48264">
    <property type="entry name" value="Cytochrome P450"/>
    <property type="match status" value="1"/>
</dbReference>
<evidence type="ECO:0000256" key="5">
    <source>
        <dbReference type="ARBA" id="ARBA00023004"/>
    </source>
</evidence>
<keyword evidence="6 8" id="KW-0503">Monooxygenase</keyword>
<dbReference type="PANTHER" id="PTHR46300">
    <property type="entry name" value="P450, PUTATIVE (EUROFUNG)-RELATED-RELATED"/>
    <property type="match status" value="1"/>
</dbReference>
<dbReference type="PROSITE" id="PS00086">
    <property type="entry name" value="CYTOCHROME_P450"/>
    <property type="match status" value="1"/>
</dbReference>
<organism evidence="9 10">
    <name type="scientific">Stachybotrys elegans</name>
    <dbReference type="NCBI Taxonomy" id="80388"/>
    <lineage>
        <taxon>Eukaryota</taxon>
        <taxon>Fungi</taxon>
        <taxon>Dikarya</taxon>
        <taxon>Ascomycota</taxon>
        <taxon>Pezizomycotina</taxon>
        <taxon>Sordariomycetes</taxon>
        <taxon>Hypocreomycetidae</taxon>
        <taxon>Hypocreales</taxon>
        <taxon>Stachybotryaceae</taxon>
        <taxon>Stachybotrys</taxon>
    </lineage>
</organism>
<reference evidence="9" key="1">
    <citation type="journal article" date="2021" name="Nat. Commun.">
        <title>Genetic determinants of endophytism in the Arabidopsis root mycobiome.</title>
        <authorList>
            <person name="Mesny F."/>
            <person name="Miyauchi S."/>
            <person name="Thiergart T."/>
            <person name="Pickel B."/>
            <person name="Atanasova L."/>
            <person name="Karlsson M."/>
            <person name="Huettel B."/>
            <person name="Barry K.W."/>
            <person name="Haridas S."/>
            <person name="Chen C."/>
            <person name="Bauer D."/>
            <person name="Andreopoulos W."/>
            <person name="Pangilinan J."/>
            <person name="LaButti K."/>
            <person name="Riley R."/>
            <person name="Lipzen A."/>
            <person name="Clum A."/>
            <person name="Drula E."/>
            <person name="Henrissat B."/>
            <person name="Kohler A."/>
            <person name="Grigoriev I.V."/>
            <person name="Martin F.M."/>
            <person name="Hacquard S."/>
        </authorList>
    </citation>
    <scope>NUCLEOTIDE SEQUENCE</scope>
    <source>
        <strain evidence="9">MPI-CAGE-CH-0235</strain>
    </source>
</reference>
<dbReference type="InterPro" id="IPR036396">
    <property type="entry name" value="Cyt_P450_sf"/>
</dbReference>
<keyword evidence="7 8" id="KW-0349">Heme</keyword>
<evidence type="ECO:0000256" key="6">
    <source>
        <dbReference type="ARBA" id="ARBA00023033"/>
    </source>
</evidence>
<dbReference type="PRINTS" id="PR00463">
    <property type="entry name" value="EP450I"/>
</dbReference>
<dbReference type="InterPro" id="IPR017972">
    <property type="entry name" value="Cyt_P450_CS"/>
</dbReference>
<keyword evidence="4 8" id="KW-0560">Oxidoreductase</keyword>
<dbReference type="GO" id="GO:0020037">
    <property type="term" value="F:heme binding"/>
    <property type="evidence" value="ECO:0007669"/>
    <property type="project" value="InterPro"/>
</dbReference>
<dbReference type="Gene3D" id="1.10.630.10">
    <property type="entry name" value="Cytochrome P450"/>
    <property type="match status" value="1"/>
</dbReference>
<dbReference type="InterPro" id="IPR002401">
    <property type="entry name" value="Cyt_P450_E_grp-I"/>
</dbReference>
<dbReference type="OrthoDB" id="1103324at2759"/>
<protein>
    <submittedName>
        <fullName evidence="9">Cytochrome P450 21</fullName>
    </submittedName>
</protein>
<comment type="pathway">
    <text evidence="1">Mycotoxin biosynthesis.</text>
</comment>
<dbReference type="EMBL" id="JAGPNK010000032">
    <property type="protein sequence ID" value="KAH7303514.1"/>
    <property type="molecule type" value="Genomic_DNA"/>
</dbReference>
<keyword evidence="3 7" id="KW-0479">Metal-binding</keyword>